<keyword evidence="11" id="KW-1039">Host endosome</keyword>
<evidence type="ECO:0000259" key="18">
    <source>
        <dbReference type="Pfam" id="PF00606"/>
    </source>
</evidence>
<dbReference type="InterPro" id="IPR000234">
    <property type="entry name" value="Herpes_Glycoprot_B"/>
</dbReference>
<keyword evidence="10 17" id="KW-1133">Transmembrane helix</keyword>
<evidence type="ECO:0000259" key="20">
    <source>
        <dbReference type="Pfam" id="PF17417"/>
    </source>
</evidence>
<evidence type="ECO:0000256" key="3">
    <source>
        <dbReference type="ARBA" id="ARBA00022692"/>
    </source>
</evidence>
<name>A0A068EP75_9ALPH</name>
<evidence type="ECO:0000256" key="12">
    <source>
        <dbReference type="ARBA" id="ARBA00023136"/>
    </source>
</evidence>
<feature type="transmembrane region" description="Helical" evidence="17">
    <location>
        <begin position="855"/>
        <end position="877"/>
    </location>
</feature>
<dbReference type="GO" id="GO:0019031">
    <property type="term" value="C:viral envelope"/>
    <property type="evidence" value="ECO:0007669"/>
    <property type="project" value="UniProtKB-KW"/>
</dbReference>
<accession>A0A068EP75</accession>
<dbReference type="KEGG" id="vg:19738329"/>
<dbReference type="EMBL" id="KJ668231">
    <property type="protein sequence ID" value="AID52731.1"/>
    <property type="molecule type" value="Genomic_DNA"/>
</dbReference>
<dbReference type="Gene3D" id="6.10.250.3280">
    <property type="match status" value="1"/>
</dbReference>
<dbReference type="GO" id="GO:0046718">
    <property type="term" value="P:symbiont entry into host cell"/>
    <property type="evidence" value="ECO:0007669"/>
    <property type="project" value="UniProtKB-KW"/>
</dbReference>
<evidence type="ECO:0000259" key="19">
    <source>
        <dbReference type="Pfam" id="PF17416"/>
    </source>
</evidence>
<evidence type="ECO:0000256" key="6">
    <source>
        <dbReference type="ARBA" id="ARBA00022812"/>
    </source>
</evidence>
<evidence type="ECO:0000256" key="14">
    <source>
        <dbReference type="ARBA" id="ARBA00023180"/>
    </source>
</evidence>
<keyword evidence="15" id="KW-1160">Virus entry into host cell</keyword>
<evidence type="ECO:0000256" key="10">
    <source>
        <dbReference type="ARBA" id="ARBA00022989"/>
    </source>
</evidence>
<evidence type="ECO:0000256" key="2">
    <source>
        <dbReference type="ARBA" id="ARBA00022581"/>
    </source>
</evidence>
<keyword evidence="13" id="KW-1015">Disulfide bond</keyword>
<dbReference type="GeneID" id="19738329"/>
<keyword evidence="2" id="KW-0945">Host-virus interaction</keyword>
<dbReference type="Proteomes" id="UP000146149">
    <property type="component" value="Segment"/>
</dbReference>
<dbReference type="OrthoDB" id="1372at10239"/>
<evidence type="ECO:0000313" key="21">
    <source>
        <dbReference type="EMBL" id="AID52731.1"/>
    </source>
</evidence>
<dbReference type="Pfam" id="PF00606">
    <property type="entry name" value="Glycoprotein_B"/>
    <property type="match status" value="1"/>
</dbReference>
<feature type="domain" description="Herpesvirus glycoprotein B ectodomain C-terminal" evidence="18">
    <location>
        <begin position="581"/>
        <end position="801"/>
    </location>
</feature>
<feature type="region of interest" description="Disordered" evidence="16">
    <location>
        <begin position="1"/>
        <end position="32"/>
    </location>
</feature>
<keyword evidence="14" id="KW-0325">Glycoprotein</keyword>
<feature type="region of interest" description="Disordered" evidence="16">
    <location>
        <begin position="48"/>
        <end position="75"/>
    </location>
</feature>
<dbReference type="InterPro" id="IPR055341">
    <property type="entry name" value="Glycoprotein_B_ecto_C"/>
</dbReference>
<proteinExistence type="inferred from homology"/>
<keyword evidence="4" id="KW-0732">Signal</keyword>
<evidence type="ECO:0000256" key="11">
    <source>
        <dbReference type="ARBA" id="ARBA00023046"/>
    </source>
</evidence>
<dbReference type="Gene3D" id="2.30.30.1230">
    <property type="match status" value="1"/>
</dbReference>
<evidence type="ECO:0000256" key="1">
    <source>
        <dbReference type="ARBA" id="ARBA00022511"/>
    </source>
</evidence>
<evidence type="ECO:0000256" key="8">
    <source>
        <dbReference type="ARBA" id="ARBA00022870"/>
    </source>
</evidence>
<organism evidence="21 22">
    <name type="scientific">Falconid herpesvirus 1</name>
    <dbReference type="NCBI Taxonomy" id="1510155"/>
    <lineage>
        <taxon>Viruses</taxon>
        <taxon>Duplodnaviria</taxon>
        <taxon>Heunggongvirae</taxon>
        <taxon>Peploviricota</taxon>
        <taxon>Herviviricetes</taxon>
        <taxon>Herpesvirales</taxon>
        <taxon>Orthoherpesviridae</taxon>
        <taxon>Alphaherpesvirinae</taxon>
        <taxon>Mardivirus</taxon>
        <taxon>Mardivirus columbidalpha1</taxon>
    </lineage>
</organism>
<dbReference type="InterPro" id="IPR035377">
    <property type="entry name" value="Glycoprot_B_PH1"/>
</dbReference>
<keyword evidence="7" id="KW-0946">Virion</keyword>
<reference evidence="21 22" key="1">
    <citation type="journal article" date="2014" name="Virus Res.">
        <title>Molecular characterization of the complete genome of falconid herpesvirus strain S-18.</title>
        <authorList>
            <person name="Spatz S.J."/>
            <person name="Volkening J.D."/>
            <person name="Ross T.A."/>
        </authorList>
    </citation>
    <scope>NUCLEOTIDE SEQUENCE [LARGE SCALE GENOMIC DNA]</scope>
    <source>
        <strain evidence="21">S-18</strain>
    </source>
</reference>
<dbReference type="HAMAP" id="MF_04032">
    <property type="entry name" value="HSV_GB"/>
    <property type="match status" value="1"/>
</dbReference>
<dbReference type="InterPro" id="IPR035381">
    <property type="entry name" value="Glycoprot_B_PH2"/>
</dbReference>
<feature type="compositionally biased region" description="Basic and acidic residues" evidence="16">
    <location>
        <begin position="1"/>
        <end position="15"/>
    </location>
</feature>
<dbReference type="RefSeq" id="YP_009046525.1">
    <property type="nucleotide sequence ID" value="NC_024450.1"/>
</dbReference>
<dbReference type="Pfam" id="PF17416">
    <property type="entry name" value="Glycoprot_B_PH1"/>
    <property type="match status" value="1"/>
</dbReference>
<evidence type="ECO:0000256" key="15">
    <source>
        <dbReference type="ARBA" id="ARBA00023296"/>
    </source>
</evidence>
<dbReference type="Gene3D" id="2.30.29.100">
    <property type="match status" value="1"/>
</dbReference>
<keyword evidence="6" id="KW-1040">Host Golgi apparatus</keyword>
<evidence type="ECO:0000256" key="17">
    <source>
        <dbReference type="SAM" id="Phobius"/>
    </source>
</evidence>
<dbReference type="GO" id="GO:0019062">
    <property type="term" value="P:virion attachment to host cell"/>
    <property type="evidence" value="ECO:0007669"/>
    <property type="project" value="UniProtKB-KW"/>
</dbReference>
<sequence>MQGRDLHHLRDRLPSDGRPGSGSGREDRSGHDSYLRLGRVFSLVRGAPAAGAGHRRKSQGGGGERGARKRERLSSRAFVPMSPDVYVPTTSPCVQLVAFVVMHLLLGSLPMVSSQTAAPAAAAAAAAPAAAAAAVAANGSQANPQAGPKVTTTELMKNIQVTGDEATFYVCPPPTGATVMRLEPPRPCPEAHKGKRWTEGIAVIFKENISPYKFKAKLYYKNVIQTTTWAGTTYRTITNRYTERVPVLIEEITDLIDRKGKCSSGAKYLKNNVWVEAFDMDTYAREVDLRPSRFSTAESKAWHTTNDTYTVFGSVWIYRTSTSVNCIVEEIDARSLYPYDSFALSNGDVVLMSPFFGYAPPEAAKENMGYAADRFRQLDNYFQFDLDTKQKNKLPSKRNFLTTTQFTVGWDWEAKKERVCSMSKWQTVDEMLRANYDGGRMRFMSKSLSATFIANSTQFNPDRIILGQCVRKEAEEEIKKIFATKYNETHVLSGTVEYYLTVGGFVVAYQPIMSRTLASMYIKELIRDNRTDVALDLLSRQSNPSGSSGGGAAGKRKKRAAAAVDANKIDENTMIRTTSSAQYAMLQFTYDHIQGHVNDMFSRIAVAWCELQNKERVLWSEALKISPSSISSAHVGTRVSARLLGDVLSVSSCIKVRPEDVVLENSMKVPTSTSSCYSRPLVLFSYEAKQEKVTGQLGEDNELIPTRDAIEQCVANHRRYFLFGDKYAYFEDYVFIKMVDLSEVQMLSTYVELNLTMLEDREILPLEVYTKEEIRDAGVLDYAEVAKRNALHELKFYDIDKVIEVDTQYAFMQGLTEFFNGLGQAGQAIGKVVVGAAGAVVSTVNGLASFMSNPFGALAVGLIVVAAVVAAFLAYRYMHKLRSNPMKALYPMTTQELKKKAKGEDGEGAGEEGGEEEEEFDENKLQMARDMIRYMALISAEERQQKKLRKKKHGTSAFLADHLTGLRLRNKSPKYERLRTDGSEDDPDDNYKDVIV</sequence>
<keyword evidence="9 21" id="KW-0261">Viral envelope protein</keyword>
<dbReference type="SUPFAM" id="SSF161008">
    <property type="entry name" value="Viral glycoprotein ectodomain-like"/>
    <property type="match status" value="1"/>
</dbReference>
<dbReference type="Gene3D" id="1.20.5.1890">
    <property type="match status" value="1"/>
</dbReference>
<gene>
    <name evidence="21" type="ORF">FaHV1S18_041</name>
</gene>
<feature type="domain" description="Herpesvirus Glycoprotein B PH-like" evidence="20">
    <location>
        <begin position="422"/>
        <end position="519"/>
    </location>
</feature>
<feature type="domain" description="Herpesvirus Glycoprotein B PH-like" evidence="19">
    <location>
        <begin position="208"/>
        <end position="420"/>
    </location>
</feature>
<dbReference type="InterPro" id="IPR038631">
    <property type="entry name" value="Glycoprot_B_PH2_sf"/>
</dbReference>
<feature type="region of interest" description="Disordered" evidence="16">
    <location>
        <begin position="970"/>
        <end position="996"/>
    </location>
</feature>
<feature type="compositionally biased region" description="Basic and acidic residues" evidence="16">
    <location>
        <begin position="973"/>
        <end position="982"/>
    </location>
</feature>
<keyword evidence="1" id="KW-1032">Host cell membrane</keyword>
<evidence type="ECO:0000256" key="9">
    <source>
        <dbReference type="ARBA" id="ARBA00022879"/>
    </source>
</evidence>
<evidence type="ECO:0000313" key="22">
    <source>
        <dbReference type="Proteomes" id="UP000146149"/>
    </source>
</evidence>
<evidence type="ECO:0000256" key="5">
    <source>
        <dbReference type="ARBA" id="ARBA00022804"/>
    </source>
</evidence>
<dbReference type="Pfam" id="PF17417">
    <property type="entry name" value="Glycoprot_B_PH2"/>
    <property type="match status" value="1"/>
</dbReference>
<evidence type="ECO:0000256" key="13">
    <source>
        <dbReference type="ARBA" id="ARBA00023157"/>
    </source>
</evidence>
<evidence type="ECO:0000256" key="16">
    <source>
        <dbReference type="SAM" id="MobiDB-lite"/>
    </source>
</evidence>
<evidence type="ECO:0000256" key="7">
    <source>
        <dbReference type="ARBA" id="ARBA00022844"/>
    </source>
</evidence>
<keyword evidence="5" id="KW-1161">Viral attachment to host cell</keyword>
<protein>
    <submittedName>
        <fullName evidence="21">Envelope glycoprotein B</fullName>
    </submittedName>
</protein>
<keyword evidence="12 17" id="KW-0472">Membrane</keyword>
<evidence type="ECO:0000256" key="4">
    <source>
        <dbReference type="ARBA" id="ARBA00022729"/>
    </source>
</evidence>
<feature type="region of interest" description="Disordered" evidence="16">
    <location>
        <begin position="899"/>
        <end position="922"/>
    </location>
</feature>
<keyword evidence="8" id="KW-1043">Host membrane</keyword>
<keyword evidence="3 17" id="KW-0812">Transmembrane</keyword>
<feature type="compositionally biased region" description="Acidic residues" evidence="16">
    <location>
        <begin position="906"/>
        <end position="921"/>
    </location>
</feature>